<dbReference type="Proteomes" id="UP000664914">
    <property type="component" value="Chromosome"/>
</dbReference>
<dbReference type="PANTHER" id="PTHR34477:SF5">
    <property type="entry name" value="BSL5627 PROTEIN"/>
    <property type="match status" value="1"/>
</dbReference>
<dbReference type="Pfam" id="PF01541">
    <property type="entry name" value="GIY-YIG"/>
    <property type="match status" value="1"/>
</dbReference>
<evidence type="ECO:0000313" key="4">
    <source>
        <dbReference type="Proteomes" id="UP000664914"/>
    </source>
</evidence>
<evidence type="ECO:0000259" key="2">
    <source>
        <dbReference type="PROSITE" id="PS50164"/>
    </source>
</evidence>
<dbReference type="InterPro" id="IPR035901">
    <property type="entry name" value="GIY-YIG_endonuc_sf"/>
</dbReference>
<sequence>MGGWTYILASKPFGVLYVGVTADLAARLTVHREGRGSDFVKRFNCNRLVLVEPHATIEEAIAREKALKNWRRDWKLRLIAEANPGWDDLFDRFNQ</sequence>
<dbReference type="OMA" id="RIHQHRS"/>
<reference evidence="3" key="1">
    <citation type="submission" date="2020-07" db="EMBL/GenBank/DDBJ databases">
        <authorList>
            <person name="Camacho E."/>
        </authorList>
    </citation>
    <scope>NUCLEOTIDE SEQUENCE</scope>
    <source>
        <strain evidence="3">MPO218</strain>
    </source>
</reference>
<dbReference type="SUPFAM" id="SSF82771">
    <property type="entry name" value="GIY-YIG endonuclease"/>
    <property type="match status" value="1"/>
</dbReference>
<comment type="similarity">
    <text evidence="1">Belongs to the UPF0213 family.</text>
</comment>
<organism evidence="3 4">
    <name type="scientific">Rhizorhabdus wittichii</name>
    <dbReference type="NCBI Taxonomy" id="160791"/>
    <lineage>
        <taxon>Bacteria</taxon>
        <taxon>Pseudomonadati</taxon>
        <taxon>Pseudomonadota</taxon>
        <taxon>Alphaproteobacteria</taxon>
        <taxon>Sphingomonadales</taxon>
        <taxon>Sphingomonadaceae</taxon>
        <taxon>Rhizorhabdus</taxon>
    </lineage>
</organism>
<dbReference type="EMBL" id="CP059319">
    <property type="protein sequence ID" value="QTH23507.1"/>
    <property type="molecule type" value="Genomic_DNA"/>
</dbReference>
<name>A0A975D5W9_9SPHN</name>
<evidence type="ECO:0000256" key="1">
    <source>
        <dbReference type="ARBA" id="ARBA00007435"/>
    </source>
</evidence>
<dbReference type="PROSITE" id="PS50164">
    <property type="entry name" value="GIY_YIG"/>
    <property type="match status" value="1"/>
</dbReference>
<dbReference type="CDD" id="cd10448">
    <property type="entry name" value="GIY-YIG_unchar_3"/>
    <property type="match status" value="1"/>
</dbReference>
<evidence type="ECO:0000313" key="3">
    <source>
        <dbReference type="EMBL" id="QTH23507.1"/>
    </source>
</evidence>
<proteinExistence type="inferred from homology"/>
<feature type="domain" description="GIY-YIG" evidence="2">
    <location>
        <begin position="1"/>
        <end position="77"/>
    </location>
</feature>
<dbReference type="PANTHER" id="PTHR34477">
    <property type="entry name" value="UPF0213 PROTEIN YHBQ"/>
    <property type="match status" value="1"/>
</dbReference>
<dbReference type="InterPro" id="IPR050190">
    <property type="entry name" value="UPF0213_domain"/>
</dbReference>
<dbReference type="SMART" id="SM00465">
    <property type="entry name" value="GIYc"/>
    <property type="match status" value="1"/>
</dbReference>
<dbReference type="Gene3D" id="3.40.1440.10">
    <property type="entry name" value="GIY-YIG endonuclease"/>
    <property type="match status" value="1"/>
</dbReference>
<dbReference type="AlphaFoldDB" id="A0A975D5W9"/>
<accession>A0A975D5W9</accession>
<dbReference type="RefSeq" id="WP_012050846.1">
    <property type="nucleotide sequence ID" value="NZ_CP059319.1"/>
</dbReference>
<reference evidence="3" key="2">
    <citation type="submission" date="2021-04" db="EMBL/GenBank/DDBJ databases">
        <title>Isolation and genomic analysis of the ibuprofen-degrading bacterium Sphingomonas strain MPO218.</title>
        <authorList>
            <person name="Aulestia M."/>
            <person name="Flores A."/>
            <person name="Mangas E.L."/>
            <person name="Perez-Pulido A.J."/>
            <person name="Santero E."/>
            <person name="Camacho E.M."/>
        </authorList>
    </citation>
    <scope>NUCLEOTIDE SEQUENCE</scope>
    <source>
        <strain evidence="3">MPO218</strain>
    </source>
</reference>
<gene>
    <name evidence="3" type="ORF">HRJ34_08410</name>
</gene>
<dbReference type="InterPro" id="IPR000305">
    <property type="entry name" value="GIY-YIG_endonuc"/>
</dbReference>
<protein>
    <submittedName>
        <fullName evidence="3">GIY-YIG nuclease family protein</fullName>
    </submittedName>
</protein>